<reference evidence="2" key="1">
    <citation type="submission" date="2011-05" db="EMBL/GenBank/DDBJ databases">
        <title>Insights into the evolution of the great apes provided by the gorilla genome.</title>
        <authorList>
            <person name="Scally A."/>
        </authorList>
    </citation>
    <scope>NUCLEOTIDE SEQUENCE [LARGE SCALE GENOMIC DNA]</scope>
</reference>
<dbReference type="GeneTree" id="ENSGT00390000012340"/>
<dbReference type="EMBL" id="CABD030102902">
    <property type="status" value="NOT_ANNOTATED_CDS"/>
    <property type="molecule type" value="Genomic_DNA"/>
</dbReference>
<dbReference type="PANTHER" id="PTHR46466:SF1">
    <property type="entry name" value="GLYOXALASE DOMAIN-CONTAINING PROTEIN 4"/>
    <property type="match status" value="1"/>
</dbReference>
<evidence type="ECO:0000313" key="2">
    <source>
        <dbReference type="Proteomes" id="UP000001519"/>
    </source>
</evidence>
<reference evidence="1" key="4">
    <citation type="submission" date="2025-09" db="UniProtKB">
        <authorList>
            <consortium name="Ensembl"/>
        </authorList>
    </citation>
    <scope>IDENTIFICATION</scope>
</reference>
<dbReference type="InterPro" id="IPR043193">
    <property type="entry name" value="GLOD4"/>
</dbReference>
<accession>A0A2I2YAU6</accession>
<dbReference type="SUPFAM" id="SSF54593">
    <property type="entry name" value="Glyoxalase/Bleomycin resistance protein/Dihydroxybiphenyl dioxygenase"/>
    <property type="match status" value="1"/>
</dbReference>
<dbReference type="Ensembl" id="ENSGGOT00000065605.1">
    <property type="protein sequence ID" value="ENSGGOP00000032043.1"/>
    <property type="gene ID" value="ENSGGOG00000015512.3"/>
</dbReference>
<proteinExistence type="predicted"/>
<dbReference type="InterPro" id="IPR029068">
    <property type="entry name" value="Glyas_Bleomycin-R_OHBP_Dase"/>
</dbReference>
<protein>
    <submittedName>
        <fullName evidence="1">Glyoxalase domain containing 4</fullName>
    </submittedName>
</protein>
<keyword evidence="2" id="KW-1185">Reference proteome</keyword>
<dbReference type="Bgee" id="ENSGGOG00000015512">
    <property type="expression patterns" value="Expressed in adult mammalian kidney and 5 other cell types or tissues"/>
</dbReference>
<dbReference type="EMBL" id="CABD030102901">
    <property type="status" value="NOT_ANNOTATED_CDS"/>
    <property type="molecule type" value="Genomic_DNA"/>
</dbReference>
<name>A0A2I2YAU6_GORGO</name>
<dbReference type="EMBL" id="CABD030102903">
    <property type="status" value="NOT_ANNOTATED_CDS"/>
    <property type="molecule type" value="Genomic_DNA"/>
</dbReference>
<dbReference type="PANTHER" id="PTHR46466">
    <property type="entry name" value="GLYOXALASE DOMAIN-CONTAINING PROTEIN 4"/>
    <property type="match status" value="1"/>
</dbReference>
<dbReference type="AlphaFoldDB" id="A0A2I2YAU6"/>
<dbReference type="Gene3D" id="3.10.180.10">
    <property type="entry name" value="2,3-Dihydroxybiphenyl 1,2-Dioxygenase, domain 1"/>
    <property type="match status" value="1"/>
</dbReference>
<evidence type="ECO:0000313" key="1">
    <source>
        <dbReference type="Ensembl" id="ENSGGOP00000032043.1"/>
    </source>
</evidence>
<gene>
    <name evidence="1" type="primary">GLOD4</name>
</gene>
<reference evidence="1" key="3">
    <citation type="submission" date="2025-08" db="UniProtKB">
        <authorList>
            <consortium name="Ensembl"/>
        </authorList>
    </citation>
    <scope>IDENTIFICATION</scope>
</reference>
<reference evidence="1 2" key="2">
    <citation type="journal article" date="2012" name="Nature">
        <title>Insights into hominid evolution from the gorilla genome sequence.</title>
        <authorList>
            <person name="Scally A."/>
            <person name="Dutheil J.Y."/>
            <person name="Hillier L.W."/>
            <person name="Jordan G.E."/>
            <person name="Goodhead I."/>
            <person name="Herrero J."/>
            <person name="Hobolth A."/>
            <person name="Lappalainen T."/>
            <person name="Mailund T."/>
            <person name="Marques-Bonet T."/>
            <person name="McCarthy S."/>
            <person name="Montgomery S.H."/>
            <person name="Schwalie P.C."/>
            <person name="Tang Y.A."/>
            <person name="Ward M.C."/>
            <person name="Xue Y."/>
            <person name="Yngvadottir B."/>
            <person name="Alkan C."/>
            <person name="Andersen L.N."/>
            <person name="Ayub Q."/>
            <person name="Ball E.V."/>
            <person name="Beal K."/>
            <person name="Bradley B.J."/>
            <person name="Chen Y."/>
            <person name="Clee C.M."/>
            <person name="Fitzgerald S."/>
            <person name="Graves T.A."/>
            <person name="Gu Y."/>
            <person name="Heath P."/>
            <person name="Heger A."/>
            <person name="Karakoc E."/>
            <person name="Kolb-Kokocinski A."/>
            <person name="Laird G.K."/>
            <person name="Lunter G."/>
            <person name="Meader S."/>
            <person name="Mort M."/>
            <person name="Mullikin J.C."/>
            <person name="Munch K."/>
            <person name="O'Connor T.D."/>
            <person name="Phillips A.D."/>
            <person name="Prado-Martinez J."/>
            <person name="Rogers A.S."/>
            <person name="Sajjadian S."/>
            <person name="Schmidt D."/>
            <person name="Shaw K."/>
            <person name="Simpson J.T."/>
            <person name="Stenson P.D."/>
            <person name="Turner D.J."/>
            <person name="Vigilant L."/>
            <person name="Vilella A.J."/>
            <person name="Whitener W."/>
            <person name="Zhu B."/>
            <person name="Cooper D.N."/>
            <person name="de Jong P."/>
            <person name="Dermitzakis E.T."/>
            <person name="Eichler E.E."/>
            <person name="Flicek P."/>
            <person name="Goldman N."/>
            <person name="Mundy N.I."/>
            <person name="Ning Z."/>
            <person name="Odom D.T."/>
            <person name="Ponting C.P."/>
            <person name="Quail M.A."/>
            <person name="Ryder O.A."/>
            <person name="Searle S.M."/>
            <person name="Warren W.C."/>
            <person name="Wilson R.K."/>
            <person name="Schierup M.H."/>
            <person name="Rogers J."/>
            <person name="Tyler-Smith C."/>
            <person name="Durbin R."/>
        </authorList>
    </citation>
    <scope>NUCLEOTIDE SEQUENCE [LARGE SCALE GENOMIC DNA]</scope>
</reference>
<sequence>MAARRALHFVFKVGNRFQTARFYRDVLGMKALRGVQLQERGESPLGIIGLGEGPNTISPRGVPTHVLSFKPLVNVY</sequence>
<organism evidence="1 2">
    <name type="scientific">Gorilla gorilla gorilla</name>
    <name type="common">Western lowland gorilla</name>
    <dbReference type="NCBI Taxonomy" id="9595"/>
    <lineage>
        <taxon>Eukaryota</taxon>
        <taxon>Metazoa</taxon>
        <taxon>Chordata</taxon>
        <taxon>Craniata</taxon>
        <taxon>Vertebrata</taxon>
        <taxon>Euteleostomi</taxon>
        <taxon>Mammalia</taxon>
        <taxon>Eutheria</taxon>
        <taxon>Euarchontoglires</taxon>
        <taxon>Primates</taxon>
        <taxon>Haplorrhini</taxon>
        <taxon>Catarrhini</taxon>
        <taxon>Hominidae</taxon>
        <taxon>Gorilla</taxon>
    </lineage>
</organism>
<dbReference type="Proteomes" id="UP000001519">
    <property type="component" value="Chromosome 17"/>
</dbReference>
<dbReference type="EMBL" id="CABD030102904">
    <property type="status" value="NOT_ANNOTATED_CDS"/>
    <property type="molecule type" value="Genomic_DNA"/>
</dbReference>